<dbReference type="EMBL" id="JAFIDN010000003">
    <property type="protein sequence ID" value="MBP3192161.1"/>
    <property type="molecule type" value="Genomic_DNA"/>
</dbReference>
<feature type="binding site" evidence="11 15">
    <location>
        <position position="418"/>
    </location>
    <ligand>
        <name>substrate</name>
    </ligand>
</feature>
<evidence type="ECO:0000256" key="17">
    <source>
        <dbReference type="RuleBase" id="RU004175"/>
    </source>
</evidence>
<evidence type="ECO:0000256" key="1">
    <source>
        <dbReference type="ARBA" id="ARBA00004940"/>
    </source>
</evidence>
<evidence type="ECO:0000256" key="10">
    <source>
        <dbReference type="ARBA" id="ARBA00049489"/>
    </source>
</evidence>
<dbReference type="HAMAP" id="MF_01024">
    <property type="entry name" value="HisD"/>
    <property type="match status" value="1"/>
</dbReference>
<feature type="binding site" evidence="11 15">
    <location>
        <position position="236"/>
    </location>
    <ligand>
        <name>substrate</name>
    </ligand>
</feature>
<keyword evidence="5 11" id="KW-0479">Metal-binding</keyword>
<dbReference type="FunFam" id="3.40.50.1980:FF:000001">
    <property type="entry name" value="Histidinol dehydrogenase"/>
    <property type="match status" value="1"/>
</dbReference>
<feature type="binding site" evidence="11 16">
    <location>
        <position position="261"/>
    </location>
    <ligand>
        <name>Zn(2+)</name>
        <dbReference type="ChEBI" id="CHEBI:29105"/>
    </ligand>
</feature>
<dbReference type="GO" id="GO:0008270">
    <property type="term" value="F:zinc ion binding"/>
    <property type="evidence" value="ECO:0007669"/>
    <property type="project" value="UniProtKB-UniRule"/>
</dbReference>
<evidence type="ECO:0000256" key="2">
    <source>
        <dbReference type="ARBA" id="ARBA00010178"/>
    </source>
</evidence>
<comment type="pathway">
    <text evidence="1 11">Amino-acid biosynthesis; L-histidine biosynthesis; L-histidine from 5-phospho-alpha-D-ribose 1-diphosphate: step 9/9.</text>
</comment>
<evidence type="ECO:0000256" key="11">
    <source>
        <dbReference type="HAMAP-Rule" id="MF_01024"/>
    </source>
</evidence>
<protein>
    <recommendedName>
        <fullName evidence="3 11">Histidinol dehydrogenase</fullName>
        <shortName evidence="11">HDH</shortName>
        <ecNumber evidence="3 11">1.1.1.23</ecNumber>
    </recommendedName>
</protein>
<comment type="similarity">
    <text evidence="2 11 12 17">Belongs to the histidinol dehydrogenase family.</text>
</comment>
<keyword evidence="19" id="KW-1185">Reference proteome</keyword>
<keyword evidence="7 11" id="KW-0560">Oxidoreductase</keyword>
<name>A0A8J7S8F5_9BACT</name>
<dbReference type="GO" id="GO:0005829">
    <property type="term" value="C:cytosol"/>
    <property type="evidence" value="ECO:0007669"/>
    <property type="project" value="TreeGrafter"/>
</dbReference>
<feature type="binding site" evidence="11 16">
    <location>
        <position position="359"/>
    </location>
    <ligand>
        <name>Zn(2+)</name>
        <dbReference type="ChEBI" id="CHEBI:29105"/>
    </ligand>
</feature>
<dbReference type="PANTHER" id="PTHR21256:SF2">
    <property type="entry name" value="HISTIDINE BIOSYNTHESIS TRIFUNCTIONAL PROTEIN"/>
    <property type="match status" value="1"/>
</dbReference>
<feature type="binding site" evidence="11 15">
    <location>
        <position position="359"/>
    </location>
    <ligand>
        <name>substrate</name>
    </ligand>
</feature>
<accession>A0A8J7S8F5</accession>
<evidence type="ECO:0000256" key="4">
    <source>
        <dbReference type="ARBA" id="ARBA00022605"/>
    </source>
</evidence>
<feature type="active site" description="Proton acceptor" evidence="11 13">
    <location>
        <position position="325"/>
    </location>
</feature>
<dbReference type="GO" id="GO:0051287">
    <property type="term" value="F:NAD binding"/>
    <property type="evidence" value="ECO:0007669"/>
    <property type="project" value="InterPro"/>
</dbReference>
<evidence type="ECO:0000256" key="15">
    <source>
        <dbReference type="PIRSR" id="PIRSR000099-3"/>
    </source>
</evidence>
<keyword evidence="6 11" id="KW-0862">Zinc</keyword>
<keyword evidence="4 11" id="KW-0028">Amino-acid biosynthesis</keyword>
<evidence type="ECO:0000256" key="5">
    <source>
        <dbReference type="ARBA" id="ARBA00022723"/>
    </source>
</evidence>
<comment type="function">
    <text evidence="11">Catalyzes the sequential NAD-dependent oxidations of L-histidinol to L-histidinaldehyde and then to L-histidine.</text>
</comment>
<feature type="binding site" evidence="11 14">
    <location>
        <position position="125"/>
    </location>
    <ligand>
        <name>NAD(+)</name>
        <dbReference type="ChEBI" id="CHEBI:57540"/>
    </ligand>
</feature>
<feature type="binding site" evidence="11 14">
    <location>
        <position position="187"/>
    </location>
    <ligand>
        <name>NAD(+)</name>
        <dbReference type="ChEBI" id="CHEBI:57540"/>
    </ligand>
</feature>
<dbReference type="PRINTS" id="PR00083">
    <property type="entry name" value="HOLDHDRGNASE"/>
</dbReference>
<dbReference type="Gene3D" id="3.40.50.1980">
    <property type="entry name" value="Nitrogenase molybdenum iron protein domain"/>
    <property type="match status" value="2"/>
</dbReference>
<dbReference type="GO" id="GO:0004399">
    <property type="term" value="F:histidinol dehydrogenase activity"/>
    <property type="evidence" value="ECO:0007669"/>
    <property type="project" value="UniProtKB-UniRule"/>
</dbReference>
<dbReference type="InterPro" id="IPR001692">
    <property type="entry name" value="Histidinol_DH_CS"/>
</dbReference>
<comment type="caution">
    <text evidence="18">The sequence shown here is derived from an EMBL/GenBank/DDBJ whole genome shotgun (WGS) entry which is preliminary data.</text>
</comment>
<keyword evidence="8 11" id="KW-0520">NAD</keyword>
<dbReference type="PANTHER" id="PTHR21256">
    <property type="entry name" value="HISTIDINOL DEHYDROGENASE HDH"/>
    <property type="match status" value="1"/>
</dbReference>
<dbReference type="Proteomes" id="UP000673975">
    <property type="component" value="Unassembled WGS sequence"/>
</dbReference>
<evidence type="ECO:0000256" key="6">
    <source>
        <dbReference type="ARBA" id="ARBA00022833"/>
    </source>
</evidence>
<evidence type="ECO:0000256" key="13">
    <source>
        <dbReference type="PIRSR" id="PIRSR000099-1"/>
    </source>
</evidence>
<proteinExistence type="inferred from homology"/>
<reference evidence="18" key="1">
    <citation type="submission" date="2021-02" db="EMBL/GenBank/DDBJ databases">
        <title>Natronogracilivirga saccharolytica gen. nov. sp. nov. a new anaerobic, haloalkiliphilic carbohydrate-fermenting bacterium from soda lake and proposing of Cyclonatronumiaceae fam. nov. in the phylum Balneolaeota.</title>
        <authorList>
            <person name="Zhilina T.N."/>
            <person name="Sorokin D.Y."/>
            <person name="Zavarzina D.G."/>
            <person name="Toshchakov S.V."/>
            <person name="Kublanov I.V."/>
        </authorList>
    </citation>
    <scope>NUCLEOTIDE SEQUENCE</scope>
    <source>
        <strain evidence="18">Z-1702</strain>
    </source>
</reference>
<evidence type="ECO:0000256" key="12">
    <source>
        <dbReference type="PIRNR" id="PIRNR000099"/>
    </source>
</evidence>
<feature type="binding site" evidence="11 16">
    <location>
        <position position="418"/>
    </location>
    <ligand>
        <name>Zn(2+)</name>
        <dbReference type="ChEBI" id="CHEBI:29105"/>
    </ligand>
</feature>
<dbReference type="AlphaFoldDB" id="A0A8J7S8F5"/>
<dbReference type="PROSITE" id="PS00611">
    <property type="entry name" value="HISOL_DEHYDROGENASE"/>
    <property type="match status" value="1"/>
</dbReference>
<dbReference type="SUPFAM" id="SSF53720">
    <property type="entry name" value="ALDH-like"/>
    <property type="match status" value="1"/>
</dbReference>
<dbReference type="NCBIfam" id="TIGR00069">
    <property type="entry name" value="hisD"/>
    <property type="match status" value="1"/>
</dbReference>
<dbReference type="Pfam" id="PF00815">
    <property type="entry name" value="Histidinol_dh"/>
    <property type="match status" value="1"/>
</dbReference>
<dbReference type="InterPro" id="IPR016161">
    <property type="entry name" value="Ald_DH/histidinol_DH"/>
</dbReference>
<comment type="catalytic activity">
    <reaction evidence="10 11">
        <text>L-histidinol + 2 NAD(+) + H2O = L-histidine + 2 NADH + 3 H(+)</text>
        <dbReference type="Rhea" id="RHEA:20641"/>
        <dbReference type="ChEBI" id="CHEBI:15377"/>
        <dbReference type="ChEBI" id="CHEBI:15378"/>
        <dbReference type="ChEBI" id="CHEBI:57540"/>
        <dbReference type="ChEBI" id="CHEBI:57595"/>
        <dbReference type="ChEBI" id="CHEBI:57699"/>
        <dbReference type="ChEBI" id="CHEBI:57945"/>
        <dbReference type="EC" id="1.1.1.23"/>
    </reaction>
</comment>
<keyword evidence="9 11" id="KW-0368">Histidine biosynthesis</keyword>
<dbReference type="InterPro" id="IPR012131">
    <property type="entry name" value="Hstdl_DH"/>
</dbReference>
<evidence type="ECO:0000313" key="19">
    <source>
        <dbReference type="Proteomes" id="UP000673975"/>
    </source>
</evidence>
<dbReference type="CDD" id="cd06572">
    <property type="entry name" value="Histidinol_dh"/>
    <property type="match status" value="1"/>
</dbReference>
<dbReference type="UniPathway" id="UPA00031">
    <property type="reaction ID" value="UER00014"/>
</dbReference>
<feature type="binding site" evidence="11 15">
    <location>
        <position position="258"/>
    </location>
    <ligand>
        <name>substrate</name>
    </ligand>
</feature>
<dbReference type="FunFam" id="1.20.5.1300:FF:000002">
    <property type="entry name" value="Histidinol dehydrogenase, chloroplastic"/>
    <property type="match status" value="1"/>
</dbReference>
<comment type="cofactor">
    <cofactor evidence="11 16">
        <name>Zn(2+)</name>
        <dbReference type="ChEBI" id="CHEBI:29105"/>
    </cofactor>
    <text evidence="11 16">Binds 1 zinc ion per subunit.</text>
</comment>
<gene>
    <name evidence="11 18" type="primary">hisD</name>
    <name evidence="18" type="ORF">NATSA_05745</name>
</gene>
<evidence type="ECO:0000256" key="9">
    <source>
        <dbReference type="ARBA" id="ARBA00023102"/>
    </source>
</evidence>
<feature type="binding site" evidence="11 14">
    <location>
        <position position="210"/>
    </location>
    <ligand>
        <name>NAD(+)</name>
        <dbReference type="ChEBI" id="CHEBI:57540"/>
    </ligand>
</feature>
<feature type="binding site" evidence="11 15">
    <location>
        <position position="413"/>
    </location>
    <ligand>
        <name>substrate</name>
    </ligand>
</feature>
<evidence type="ECO:0000313" key="18">
    <source>
        <dbReference type="EMBL" id="MBP3192161.1"/>
    </source>
</evidence>
<dbReference type="InterPro" id="IPR022695">
    <property type="entry name" value="Histidinol_DH_monofunct"/>
</dbReference>
<dbReference type="Gene3D" id="1.20.5.1300">
    <property type="match status" value="1"/>
</dbReference>
<dbReference type="GO" id="GO:0000105">
    <property type="term" value="P:L-histidine biosynthetic process"/>
    <property type="evidence" value="ECO:0007669"/>
    <property type="project" value="UniProtKB-UniRule"/>
</dbReference>
<feature type="binding site" evidence="11 15">
    <location>
        <position position="326"/>
    </location>
    <ligand>
        <name>substrate</name>
    </ligand>
</feature>
<organism evidence="18 19">
    <name type="scientific">Natronogracilivirga saccharolytica</name>
    <dbReference type="NCBI Taxonomy" id="2812953"/>
    <lineage>
        <taxon>Bacteria</taxon>
        <taxon>Pseudomonadati</taxon>
        <taxon>Balneolota</taxon>
        <taxon>Balneolia</taxon>
        <taxon>Balneolales</taxon>
        <taxon>Cyclonatronaceae</taxon>
        <taxon>Natronogracilivirga</taxon>
    </lineage>
</organism>
<dbReference type="PIRSF" id="PIRSF000099">
    <property type="entry name" value="Histidinol_dh"/>
    <property type="match status" value="1"/>
</dbReference>
<evidence type="ECO:0000256" key="3">
    <source>
        <dbReference type="ARBA" id="ARBA00012965"/>
    </source>
</evidence>
<dbReference type="EC" id="1.1.1.23" evidence="3 11"/>
<feature type="active site" description="Proton acceptor" evidence="11 13">
    <location>
        <position position="326"/>
    </location>
</feature>
<feature type="binding site" evidence="11 16">
    <location>
        <position position="258"/>
    </location>
    <ligand>
        <name>Zn(2+)</name>
        <dbReference type="ChEBI" id="CHEBI:29105"/>
    </ligand>
</feature>
<evidence type="ECO:0000256" key="7">
    <source>
        <dbReference type="ARBA" id="ARBA00023002"/>
    </source>
</evidence>
<evidence type="ECO:0000256" key="16">
    <source>
        <dbReference type="PIRSR" id="PIRSR000099-4"/>
    </source>
</evidence>
<feature type="binding site" evidence="11 15">
    <location>
        <position position="261"/>
    </location>
    <ligand>
        <name>substrate</name>
    </ligand>
</feature>
<sequence>MLKNWNYEALDEEKLEQLCRRPRMDEADITRAVQDIIDDVRTNGDEAVLRLTEKFDGVRPDPLLRDVRKPDDIPVDDDVRKAFELAWHNLYQFHKAQIPQSIEVQTMPGVICRRESRPVASVGLYIPGGTAPLPSTTLMLGVPATLAGSSYKIIATPPDKNGGPPVEVELAAALAGIPRIYLAGGAQAIAAMAWGTKSIRKVDKVFGPGNQFVTTAKMLLQNSEAMVSMDLPAGPSEVMVVADENADPDFIATDLLSQAEHGEDSQVVLVTVGDMGPERIREAVERHLQQLPRADITRKALNHSFSVSTANMDQALEIVNRYAPEHLILQVDQPEAYTVGIQHAGSVFLGPWTPESVGDYASGTNHTLPTYGYARMYSGVSVDSFLKHITFQQLSREGLEAIGPAVMKMAEVEHLDAHKNAVDIRLKADNPARGSYDT</sequence>
<evidence type="ECO:0000256" key="8">
    <source>
        <dbReference type="ARBA" id="ARBA00023027"/>
    </source>
</evidence>
<evidence type="ECO:0000256" key="14">
    <source>
        <dbReference type="PIRSR" id="PIRSR000099-2"/>
    </source>
</evidence>